<accession>A0A9Q0MZB8</accession>
<sequence length="182" mass="20827">MGNENTHEVMEEPEQGSTGNFNCSLSGSSNHESRESGNRTFVLPRGRGRLNPNWDGRNLRFESPRGRGRRIPVRTIEQAYEPDEEPHDNNAVRQVFMHTDGSLYYSELVRLDNKPFESPRGRGRNNPGWGRVDGRPFVSQRGRRRNHHSDDHSTPSAPDFNSFGDEYIAPTTPDYENIMDVE</sequence>
<keyword evidence="3" id="KW-1185">Reference proteome</keyword>
<evidence type="ECO:0000256" key="1">
    <source>
        <dbReference type="SAM" id="MobiDB-lite"/>
    </source>
</evidence>
<feature type="compositionally biased region" description="Basic and acidic residues" evidence="1">
    <location>
        <begin position="1"/>
        <end position="10"/>
    </location>
</feature>
<dbReference type="EMBL" id="WJQU01000002">
    <property type="protein sequence ID" value="KAJ6640759.1"/>
    <property type="molecule type" value="Genomic_DNA"/>
</dbReference>
<proteinExistence type="predicted"/>
<feature type="region of interest" description="Disordered" evidence="1">
    <location>
        <begin position="1"/>
        <end position="47"/>
    </location>
</feature>
<dbReference type="Proteomes" id="UP001151699">
    <property type="component" value="Chromosome B"/>
</dbReference>
<evidence type="ECO:0000313" key="3">
    <source>
        <dbReference type="Proteomes" id="UP001151699"/>
    </source>
</evidence>
<organism evidence="2 3">
    <name type="scientific">Pseudolycoriella hygida</name>
    <dbReference type="NCBI Taxonomy" id="35572"/>
    <lineage>
        <taxon>Eukaryota</taxon>
        <taxon>Metazoa</taxon>
        <taxon>Ecdysozoa</taxon>
        <taxon>Arthropoda</taxon>
        <taxon>Hexapoda</taxon>
        <taxon>Insecta</taxon>
        <taxon>Pterygota</taxon>
        <taxon>Neoptera</taxon>
        <taxon>Endopterygota</taxon>
        <taxon>Diptera</taxon>
        <taxon>Nematocera</taxon>
        <taxon>Sciaroidea</taxon>
        <taxon>Sciaridae</taxon>
        <taxon>Pseudolycoriella</taxon>
    </lineage>
</organism>
<evidence type="ECO:0000313" key="2">
    <source>
        <dbReference type="EMBL" id="KAJ6640759.1"/>
    </source>
</evidence>
<name>A0A9Q0MZB8_9DIPT</name>
<comment type="caution">
    <text evidence="2">The sequence shown here is derived from an EMBL/GenBank/DDBJ whole genome shotgun (WGS) entry which is preliminary data.</text>
</comment>
<protein>
    <submittedName>
        <fullName evidence="2">Uncharacterized protein</fullName>
    </submittedName>
</protein>
<feature type="region of interest" description="Disordered" evidence="1">
    <location>
        <begin position="115"/>
        <end position="182"/>
    </location>
</feature>
<feature type="compositionally biased region" description="Polar residues" evidence="1">
    <location>
        <begin position="15"/>
        <end position="30"/>
    </location>
</feature>
<dbReference type="AlphaFoldDB" id="A0A9Q0MZB8"/>
<gene>
    <name evidence="2" type="ORF">Bhyg_05691</name>
</gene>
<dbReference type="OrthoDB" id="10354060at2759"/>
<reference evidence="2" key="1">
    <citation type="submission" date="2022-07" db="EMBL/GenBank/DDBJ databases">
        <authorList>
            <person name="Trinca V."/>
            <person name="Uliana J.V.C."/>
            <person name="Torres T.T."/>
            <person name="Ward R.J."/>
            <person name="Monesi N."/>
        </authorList>
    </citation>
    <scope>NUCLEOTIDE SEQUENCE</scope>
    <source>
        <strain evidence="2">HSMRA1968</strain>
        <tissue evidence="2">Whole embryos</tissue>
    </source>
</reference>